<dbReference type="InterPro" id="IPR035908">
    <property type="entry name" value="F0_ATP_A_sf"/>
</dbReference>
<comment type="function">
    <text evidence="1">Mitochondrial membrane ATP synthase (F(1)F(0) ATP synthase or Complex V) produces ATP from ADP in the presence of a proton gradient across the membrane which is generated by electron transport complexes of the respiratory chain. F-type ATPases consist of two structural domains, F(1) - containing the extramembraneous catalytic core and F(0) - containing the membrane proton channel, linked together by a central stalk and a peripheral stalk. During catalysis, ATP synthesis in the catalytic domain of F(1) is coupled via a rotary mechanism of the central stalk subunits to proton translocation. Key component of the proton channel; it may play a direct role in the translocation of protons across the membrane.</text>
</comment>
<dbReference type="InterPro" id="IPR045083">
    <property type="entry name" value="ATP_synth_F0_asu_bact/mt"/>
</dbReference>
<evidence type="ECO:0000256" key="8">
    <source>
        <dbReference type="ARBA" id="ARBA00022781"/>
    </source>
</evidence>
<evidence type="ECO:0000256" key="6">
    <source>
        <dbReference type="ARBA" id="ARBA00022547"/>
    </source>
</evidence>
<feature type="transmembrane region" description="Helical" evidence="14">
    <location>
        <begin position="98"/>
        <end position="117"/>
    </location>
</feature>
<evidence type="ECO:0000256" key="10">
    <source>
        <dbReference type="ARBA" id="ARBA00023065"/>
    </source>
</evidence>
<dbReference type="InterPro" id="IPR000568">
    <property type="entry name" value="ATP_synth_F0_asu"/>
</dbReference>
<keyword evidence="11 14" id="KW-0472">Membrane</keyword>
<dbReference type="SUPFAM" id="SSF81336">
    <property type="entry name" value="F1F0 ATP synthase subunit A"/>
    <property type="match status" value="1"/>
</dbReference>
<keyword evidence="10" id="KW-0406">Ion transport</keyword>
<dbReference type="NCBIfam" id="TIGR01131">
    <property type="entry name" value="ATP_synt_6_or_A"/>
    <property type="match status" value="1"/>
</dbReference>
<comment type="subcellular location">
    <subcellularLocation>
        <location evidence="2">Membrane</location>
        <topology evidence="2">Multi-pass membrane protein</topology>
    </subcellularLocation>
    <subcellularLocation>
        <location evidence="13">Mitochondrion inner membrane</location>
        <topology evidence="13">Multi-pass membrane protein</topology>
    </subcellularLocation>
</comment>
<keyword evidence="12" id="KW-0066">ATP synthesis</keyword>
<comment type="subunit">
    <text evidence="4">F-type ATPases have 2 components, CF(1) - the catalytic core - and CF(0) - the membrane proton channel. CF(1) has five subunits: alpha(3), beta(3), gamma(1), delta(1), epsilon(1). CF(0) has three main subunits: a, b and c.</text>
</comment>
<feature type="transmembrane region" description="Helical" evidence="14">
    <location>
        <begin position="20"/>
        <end position="37"/>
    </location>
</feature>
<dbReference type="Pfam" id="PF00119">
    <property type="entry name" value="ATP-synt_A"/>
    <property type="match status" value="1"/>
</dbReference>
<dbReference type="CDD" id="cd00310">
    <property type="entry name" value="ATP-synt_Fo_a_6"/>
    <property type="match status" value="1"/>
</dbReference>
<feature type="transmembrane region" description="Helical" evidence="14">
    <location>
        <begin position="70"/>
        <end position="92"/>
    </location>
</feature>
<dbReference type="Gene3D" id="1.20.120.220">
    <property type="entry name" value="ATP synthase, F0 complex, subunit A"/>
    <property type="match status" value="1"/>
</dbReference>
<evidence type="ECO:0000256" key="2">
    <source>
        <dbReference type="ARBA" id="ARBA00004141"/>
    </source>
</evidence>
<evidence type="ECO:0000256" key="14">
    <source>
        <dbReference type="SAM" id="Phobius"/>
    </source>
</evidence>
<evidence type="ECO:0000256" key="7">
    <source>
        <dbReference type="ARBA" id="ARBA00022692"/>
    </source>
</evidence>
<evidence type="ECO:0000313" key="15">
    <source>
        <dbReference type="EMBL" id="AEP27738.1"/>
    </source>
</evidence>
<organism evidence="15">
    <name type="scientific">Brachycerus muricatus</name>
    <dbReference type="NCBI Taxonomy" id="159793"/>
    <lineage>
        <taxon>Eukaryota</taxon>
        <taxon>Metazoa</taxon>
        <taxon>Ecdysozoa</taxon>
        <taxon>Arthropoda</taxon>
        <taxon>Hexapoda</taxon>
        <taxon>Insecta</taxon>
        <taxon>Pterygota</taxon>
        <taxon>Neoptera</taxon>
        <taxon>Endopterygota</taxon>
        <taxon>Coleoptera</taxon>
        <taxon>Polyphaga</taxon>
        <taxon>Cucujiformia</taxon>
        <taxon>Brachyceridae</taxon>
        <taxon>Brachycerinae</taxon>
        <taxon>Brachycerus</taxon>
    </lineage>
</organism>
<dbReference type="PROSITE" id="PS00449">
    <property type="entry name" value="ATPASE_A"/>
    <property type="match status" value="1"/>
</dbReference>
<accession>J9PJ50</accession>
<dbReference type="GO" id="GO:0046933">
    <property type="term" value="F:proton-transporting ATP synthase activity, rotational mechanism"/>
    <property type="evidence" value="ECO:0007669"/>
    <property type="project" value="TreeGrafter"/>
</dbReference>
<keyword evidence="6" id="KW-0138">CF(0)</keyword>
<geneLocation type="mitochondrion" evidence="15"/>
<sequence length="228" mass="26332">MTNLFSIFDPSTSTTCSFNWLSLTMWFILFTPMYWMLPSRMNMLWIKLLFFMNNSMSSPKMNSSFKGSNLMIISVFCLILLNNFMGIFPYIFTSTTHLSITLSLSLPLWLTFIIFSYTNNLIHMLAHKVPYNTPLLMSPFMVMIETLSILMRPSTLAIRLMANMMAGHLILELIGLMGVSMMDNISISWILIILQMILLILEMTVAIIQAYVFFILILMYSKEAMNIN</sequence>
<evidence type="ECO:0000256" key="1">
    <source>
        <dbReference type="ARBA" id="ARBA00002070"/>
    </source>
</evidence>
<name>J9PJ50_9CUCU</name>
<protein>
    <recommendedName>
        <fullName evidence="13">ATP synthase subunit a</fullName>
    </recommendedName>
</protein>
<dbReference type="AlphaFoldDB" id="J9PJ50"/>
<keyword evidence="9 14" id="KW-1133">Transmembrane helix</keyword>
<evidence type="ECO:0000256" key="4">
    <source>
        <dbReference type="ARBA" id="ARBA00011648"/>
    </source>
</evidence>
<dbReference type="InterPro" id="IPR023011">
    <property type="entry name" value="ATP_synth_F0_asu_AS"/>
</dbReference>
<dbReference type="EMBL" id="JN163970">
    <property type="protein sequence ID" value="AEP27738.1"/>
    <property type="molecule type" value="Genomic_DNA"/>
</dbReference>
<dbReference type="GO" id="GO:0045259">
    <property type="term" value="C:proton-transporting ATP synthase complex"/>
    <property type="evidence" value="ECO:0007669"/>
    <property type="project" value="UniProtKB-KW"/>
</dbReference>
<dbReference type="PANTHER" id="PTHR11410">
    <property type="entry name" value="ATP SYNTHASE SUBUNIT A"/>
    <property type="match status" value="1"/>
</dbReference>
<keyword evidence="7 14" id="KW-0812">Transmembrane</keyword>
<reference evidence="15" key="1">
    <citation type="submission" date="2011-06" db="EMBL/GenBank/DDBJ databases">
        <authorList>
            <person name="Haran J.M."/>
            <person name="Timmermans M.J.T.N."/>
            <person name="Vogler A.P."/>
        </authorList>
    </citation>
    <scope>NUCLEOTIDE SEQUENCE</scope>
</reference>
<keyword evidence="15" id="KW-0496">Mitochondrion</keyword>
<gene>
    <name evidence="15" type="primary">ATP6</name>
</gene>
<dbReference type="PANTHER" id="PTHR11410:SF0">
    <property type="entry name" value="ATP SYNTHASE SUBUNIT A"/>
    <property type="match status" value="1"/>
</dbReference>
<keyword evidence="8" id="KW-0375">Hydrogen ion transport</keyword>
<proteinExistence type="inferred from homology"/>
<evidence type="ECO:0000256" key="12">
    <source>
        <dbReference type="ARBA" id="ARBA00023310"/>
    </source>
</evidence>
<evidence type="ECO:0000256" key="11">
    <source>
        <dbReference type="ARBA" id="ARBA00023136"/>
    </source>
</evidence>
<evidence type="ECO:0000256" key="3">
    <source>
        <dbReference type="ARBA" id="ARBA00006810"/>
    </source>
</evidence>
<comment type="similarity">
    <text evidence="3">Belongs to the ATPase A chain family.</text>
</comment>
<dbReference type="GO" id="GO:0005743">
    <property type="term" value="C:mitochondrial inner membrane"/>
    <property type="evidence" value="ECO:0007669"/>
    <property type="project" value="UniProtKB-SubCell"/>
</dbReference>
<keyword evidence="5" id="KW-0813">Transport</keyword>
<dbReference type="PRINTS" id="PR00123">
    <property type="entry name" value="ATPASEA"/>
</dbReference>
<evidence type="ECO:0000256" key="9">
    <source>
        <dbReference type="ARBA" id="ARBA00022989"/>
    </source>
</evidence>
<evidence type="ECO:0000256" key="5">
    <source>
        <dbReference type="ARBA" id="ARBA00022448"/>
    </source>
</evidence>
<feature type="transmembrane region" description="Helical" evidence="14">
    <location>
        <begin position="189"/>
        <end position="220"/>
    </location>
</feature>
<evidence type="ECO:0000256" key="13">
    <source>
        <dbReference type="RuleBase" id="RU004450"/>
    </source>
</evidence>
<reference evidence="15" key="2">
    <citation type="journal article" date="2013" name="Mol. Phylogenet. Evol.">
        <title>Mitogenome sequences stabilize the phylogenetics of weevils (Curculionoidea) and establish the monophyly of larval ectophagy.</title>
        <authorList>
            <person name="Haran J."/>
            <person name="Timmermans M.J."/>
            <person name="Vogler A.P."/>
        </authorList>
    </citation>
    <scope>NUCLEOTIDE SEQUENCE</scope>
</reference>